<evidence type="ECO:0000313" key="6">
    <source>
        <dbReference type="EMBL" id="CAF3006779.1"/>
    </source>
</evidence>
<keyword evidence="7" id="KW-1185">Reference proteome</keyword>
<dbReference type="InterPro" id="IPR000407">
    <property type="entry name" value="GDA1_CD39_NTPase"/>
</dbReference>
<reference evidence="6" key="1">
    <citation type="submission" date="2021-02" db="EMBL/GenBank/DDBJ databases">
        <authorList>
            <person name="Bekaert M."/>
        </authorList>
    </citation>
    <scope>NUCLEOTIDE SEQUENCE</scope>
    <source>
        <strain evidence="6">IoA-00</strain>
    </source>
</reference>
<dbReference type="GO" id="GO:0016020">
    <property type="term" value="C:membrane"/>
    <property type="evidence" value="ECO:0007669"/>
    <property type="project" value="TreeGrafter"/>
</dbReference>
<gene>
    <name evidence="6" type="ORF">LSAA_12939</name>
</gene>
<organism evidence="6 7">
    <name type="scientific">Lepeophtheirus salmonis</name>
    <name type="common">Salmon louse</name>
    <name type="synonym">Caligus salmonis</name>
    <dbReference type="NCBI Taxonomy" id="72036"/>
    <lineage>
        <taxon>Eukaryota</taxon>
        <taxon>Metazoa</taxon>
        <taxon>Ecdysozoa</taxon>
        <taxon>Arthropoda</taxon>
        <taxon>Crustacea</taxon>
        <taxon>Multicrustacea</taxon>
        <taxon>Hexanauplia</taxon>
        <taxon>Copepoda</taxon>
        <taxon>Siphonostomatoida</taxon>
        <taxon>Caligidae</taxon>
        <taxon>Lepeophtheirus</taxon>
    </lineage>
</organism>
<keyword evidence="4" id="KW-0067">ATP-binding</keyword>
<dbReference type="GO" id="GO:0005524">
    <property type="term" value="F:ATP binding"/>
    <property type="evidence" value="ECO:0007669"/>
    <property type="project" value="UniProtKB-KW"/>
</dbReference>
<keyword evidence="4" id="KW-0547">Nucleotide-binding</keyword>
<accession>A0A7R8D898</accession>
<evidence type="ECO:0000256" key="2">
    <source>
        <dbReference type="ARBA" id="ARBA00022801"/>
    </source>
</evidence>
<feature type="binding site" evidence="4">
    <location>
        <begin position="247"/>
        <end position="251"/>
    </location>
    <ligand>
        <name>ATP</name>
        <dbReference type="ChEBI" id="CHEBI:30616"/>
    </ligand>
</feature>
<sequence>MSKSKGSLKASIMNWSVLCCKERYSLWQISLLFFATLLLAFIFFFTFVADNSSIISYSDEEFADLDKNSNYAVVIDAGSSGSRVYLYVWPSHSGNPHELLKISPLRNFENQPYVKKITPGLSSLSETPERSYIYIKPLLDFAQEHIPSSKHKETPLFILATAGMRLLGRDKQLNIMKHLGITVNENSNFIFPENNLEIITGKQEGIYQWLAINYVLGKFTNHYTAYENGRPLLHKRPTTVGVMDMGGASMQIALEVADSVKNYPHVVEINLGGSSWFHKNFNNSTGNSTIKGIDSTSKLENPCYPNGLEYESSLKIDIDKLTNELEIGIKCDTVCPDDGIQLPSFKFERTKFYGMSEFWYSMNDVFQMGGHYNYNKFADASKAFCNESWKKTLEVHSSEHLEDMRMETQCFKSAWICAVLHEGYKFPKSYTKLTSSPSTINGEVVHWTLGAILYRTRYFPLRAIEMQMKNKSRRYSHHPTLSILSSQYMVLLCFAFGDSCDMCIST</sequence>
<dbReference type="Gene3D" id="3.30.420.40">
    <property type="match status" value="1"/>
</dbReference>
<name>A0A7R8D898_LEPSM</name>
<feature type="active site" description="Proton acceptor" evidence="3">
    <location>
        <position position="204"/>
    </location>
</feature>
<evidence type="ECO:0000256" key="4">
    <source>
        <dbReference type="PIRSR" id="PIRSR600407-2"/>
    </source>
</evidence>
<dbReference type="PANTHER" id="PTHR11782">
    <property type="entry name" value="ADENOSINE/GUANOSINE DIPHOSPHATASE"/>
    <property type="match status" value="1"/>
</dbReference>
<comment type="similarity">
    <text evidence="1 5">Belongs to the GDA1/CD39 NTPase family.</text>
</comment>
<protein>
    <submittedName>
        <fullName evidence="6">ENTPD4</fullName>
        <ecNumber evidence="6">3.6.1.6</ecNumber>
    </submittedName>
</protein>
<evidence type="ECO:0000256" key="5">
    <source>
        <dbReference type="RuleBase" id="RU003833"/>
    </source>
</evidence>
<dbReference type="Pfam" id="PF01150">
    <property type="entry name" value="GDA1_CD39"/>
    <property type="match status" value="2"/>
</dbReference>
<dbReference type="GO" id="GO:0045134">
    <property type="term" value="F:UDP phosphatase activity"/>
    <property type="evidence" value="ECO:0007669"/>
    <property type="project" value="TreeGrafter"/>
</dbReference>
<dbReference type="GO" id="GO:0005794">
    <property type="term" value="C:Golgi apparatus"/>
    <property type="evidence" value="ECO:0007669"/>
    <property type="project" value="TreeGrafter"/>
</dbReference>
<dbReference type="EMBL" id="HG994586">
    <property type="protein sequence ID" value="CAF3006779.1"/>
    <property type="molecule type" value="Genomic_DNA"/>
</dbReference>
<dbReference type="Proteomes" id="UP000675881">
    <property type="component" value="Chromosome 7"/>
</dbReference>
<dbReference type="EC" id="3.6.1.6" evidence="6"/>
<dbReference type="PANTHER" id="PTHR11782:SF121">
    <property type="entry name" value="NUCLEOSIDE-DIPHOSPHATASE MIG-23"/>
    <property type="match status" value="1"/>
</dbReference>
<dbReference type="GO" id="GO:0004382">
    <property type="term" value="F:GDP phosphatase activity"/>
    <property type="evidence" value="ECO:0007669"/>
    <property type="project" value="TreeGrafter"/>
</dbReference>
<dbReference type="GO" id="GO:0006256">
    <property type="term" value="P:UDP catabolic process"/>
    <property type="evidence" value="ECO:0007669"/>
    <property type="project" value="TreeGrafter"/>
</dbReference>
<evidence type="ECO:0000313" key="7">
    <source>
        <dbReference type="Proteomes" id="UP000675881"/>
    </source>
</evidence>
<evidence type="ECO:0000256" key="1">
    <source>
        <dbReference type="ARBA" id="ARBA00009283"/>
    </source>
</evidence>
<proteinExistence type="inferred from homology"/>
<dbReference type="AlphaFoldDB" id="A0A7R8D898"/>
<evidence type="ECO:0000256" key="3">
    <source>
        <dbReference type="PIRSR" id="PIRSR600407-1"/>
    </source>
</evidence>
<keyword evidence="2 5" id="KW-0378">Hydrolase</keyword>
<dbReference type="Gene3D" id="3.30.420.150">
    <property type="entry name" value="Exopolyphosphatase. Domain 2"/>
    <property type="match status" value="1"/>
</dbReference>
<dbReference type="PROSITE" id="PS01238">
    <property type="entry name" value="GDA1_CD39_NTPASE"/>
    <property type="match status" value="1"/>
</dbReference>
<dbReference type="GO" id="GO:0046036">
    <property type="term" value="P:CTP metabolic process"/>
    <property type="evidence" value="ECO:0007669"/>
    <property type="project" value="TreeGrafter"/>
</dbReference>
<dbReference type="GO" id="GO:0017111">
    <property type="term" value="F:ribonucleoside triphosphate phosphatase activity"/>
    <property type="evidence" value="ECO:0007669"/>
    <property type="project" value="TreeGrafter"/>
</dbReference>
<dbReference type="OrthoDB" id="6372431at2759"/>